<accession>A0ABT6XBV5</accession>
<dbReference type="Proteomes" id="UP001321580">
    <property type="component" value="Unassembled WGS sequence"/>
</dbReference>
<feature type="transmembrane region" description="Helical" evidence="5">
    <location>
        <begin position="78"/>
        <end position="99"/>
    </location>
</feature>
<dbReference type="InterPro" id="IPR007593">
    <property type="entry name" value="CD225/Dispanin_fam"/>
</dbReference>
<organism evidence="6 7">
    <name type="scientific">Lysobacter stagni</name>
    <dbReference type="NCBI Taxonomy" id="3045172"/>
    <lineage>
        <taxon>Bacteria</taxon>
        <taxon>Pseudomonadati</taxon>
        <taxon>Pseudomonadota</taxon>
        <taxon>Gammaproteobacteria</taxon>
        <taxon>Lysobacterales</taxon>
        <taxon>Lysobacteraceae</taxon>
        <taxon>Lysobacter</taxon>
    </lineage>
</organism>
<dbReference type="EMBL" id="JASGBI010000001">
    <property type="protein sequence ID" value="MDI9237622.1"/>
    <property type="molecule type" value="Genomic_DNA"/>
</dbReference>
<keyword evidence="7" id="KW-1185">Reference proteome</keyword>
<proteinExistence type="predicted"/>
<gene>
    <name evidence="6" type="ORF">QLQ15_01695</name>
</gene>
<reference evidence="6 7" key="1">
    <citation type="submission" date="2023-05" db="EMBL/GenBank/DDBJ databases">
        <title>Lysobacter sp. strain LF1 Genome sequencing and assembly.</title>
        <authorList>
            <person name="Jung Y."/>
        </authorList>
    </citation>
    <scope>NUCLEOTIDE SEQUENCE [LARGE SCALE GENOMIC DNA]</scope>
    <source>
        <strain evidence="6 7">LF1</strain>
    </source>
</reference>
<keyword evidence="3 5" id="KW-1133">Transmembrane helix</keyword>
<protein>
    <submittedName>
        <fullName evidence="6">CD225/dispanin family protein</fullName>
    </submittedName>
</protein>
<keyword evidence="4 5" id="KW-0472">Membrane</keyword>
<evidence type="ECO:0000256" key="2">
    <source>
        <dbReference type="ARBA" id="ARBA00022692"/>
    </source>
</evidence>
<evidence type="ECO:0000256" key="1">
    <source>
        <dbReference type="ARBA" id="ARBA00004370"/>
    </source>
</evidence>
<feature type="transmembrane region" description="Helical" evidence="5">
    <location>
        <begin position="24"/>
        <end position="57"/>
    </location>
</feature>
<dbReference type="PANTHER" id="PTHR14948:SF44">
    <property type="entry name" value="PROLINE-RICH TRANSMEMBRANE PROTEIN 1-LIKE"/>
    <property type="match status" value="1"/>
</dbReference>
<comment type="subcellular location">
    <subcellularLocation>
        <location evidence="1">Membrane</location>
    </subcellularLocation>
</comment>
<evidence type="ECO:0000313" key="6">
    <source>
        <dbReference type="EMBL" id="MDI9237622.1"/>
    </source>
</evidence>
<dbReference type="InterPro" id="IPR051423">
    <property type="entry name" value="CD225/Dispanin"/>
</dbReference>
<sequence>MSVPPFPPPPSPPSGPLAPPVPTYLVWAILITVASLFFCCIVGTIPGIVAIVFAAQVNRRWDAGDEYGARRASSNAKLWCWITTGLCIVGLLWSIWFISSGGMAQYQKMMEELEHVQRLNQ</sequence>
<comment type="caution">
    <text evidence="6">The sequence shown here is derived from an EMBL/GenBank/DDBJ whole genome shotgun (WGS) entry which is preliminary data.</text>
</comment>
<name>A0ABT6XBV5_9GAMM</name>
<evidence type="ECO:0000256" key="4">
    <source>
        <dbReference type="ARBA" id="ARBA00023136"/>
    </source>
</evidence>
<dbReference type="PANTHER" id="PTHR14948">
    <property type="entry name" value="NG5"/>
    <property type="match status" value="1"/>
</dbReference>
<dbReference type="Pfam" id="PF04505">
    <property type="entry name" value="CD225"/>
    <property type="match status" value="1"/>
</dbReference>
<evidence type="ECO:0000313" key="7">
    <source>
        <dbReference type="Proteomes" id="UP001321580"/>
    </source>
</evidence>
<evidence type="ECO:0000256" key="3">
    <source>
        <dbReference type="ARBA" id="ARBA00022989"/>
    </source>
</evidence>
<keyword evidence="2 5" id="KW-0812">Transmembrane</keyword>
<evidence type="ECO:0000256" key="5">
    <source>
        <dbReference type="SAM" id="Phobius"/>
    </source>
</evidence>
<dbReference type="RefSeq" id="WP_283211133.1">
    <property type="nucleotide sequence ID" value="NZ_JASGBI010000001.1"/>
</dbReference>